<gene>
    <name evidence="1" type="ORF">BRADI_2g33375v3</name>
</gene>
<dbReference type="EnsemblPlants" id="PNT71662">
    <property type="protein sequence ID" value="PNT71662"/>
    <property type="gene ID" value="BRADI_2g33375v3"/>
</dbReference>
<reference evidence="1 2" key="1">
    <citation type="journal article" date="2010" name="Nature">
        <title>Genome sequencing and analysis of the model grass Brachypodium distachyon.</title>
        <authorList>
            <consortium name="International Brachypodium Initiative"/>
        </authorList>
    </citation>
    <scope>NUCLEOTIDE SEQUENCE [LARGE SCALE GENOMIC DNA]</scope>
    <source>
        <strain evidence="1 2">Bd21</strain>
    </source>
</reference>
<proteinExistence type="predicted"/>
<evidence type="ECO:0000313" key="3">
    <source>
        <dbReference type="Proteomes" id="UP000008810"/>
    </source>
</evidence>
<reference evidence="1" key="2">
    <citation type="submission" date="2017-06" db="EMBL/GenBank/DDBJ databases">
        <title>WGS assembly of Brachypodium distachyon.</title>
        <authorList>
            <consortium name="The International Brachypodium Initiative"/>
            <person name="Lucas S."/>
            <person name="Harmon-Smith M."/>
            <person name="Lail K."/>
            <person name="Tice H."/>
            <person name="Grimwood J."/>
            <person name="Bruce D."/>
            <person name="Barry K."/>
            <person name="Shu S."/>
            <person name="Lindquist E."/>
            <person name="Wang M."/>
            <person name="Pitluck S."/>
            <person name="Vogel J.P."/>
            <person name="Garvin D.F."/>
            <person name="Mockler T.C."/>
            <person name="Schmutz J."/>
            <person name="Rokhsar D."/>
            <person name="Bevan M.W."/>
        </authorList>
    </citation>
    <scope>NUCLEOTIDE SEQUENCE</scope>
    <source>
        <strain evidence="1">Bd21</strain>
    </source>
</reference>
<dbReference type="Proteomes" id="UP000008810">
    <property type="component" value="Chromosome 2"/>
</dbReference>
<accession>A0A2K2DBM4</accession>
<reference evidence="2" key="3">
    <citation type="submission" date="2018-08" db="UniProtKB">
        <authorList>
            <consortium name="EnsemblPlants"/>
        </authorList>
    </citation>
    <scope>IDENTIFICATION</scope>
    <source>
        <strain evidence="2">cv. Bd21</strain>
    </source>
</reference>
<keyword evidence="3" id="KW-1185">Reference proteome</keyword>
<dbReference type="AlphaFoldDB" id="A0A2K2DBM4"/>
<organism evidence="1">
    <name type="scientific">Brachypodium distachyon</name>
    <name type="common">Purple false brome</name>
    <name type="synonym">Trachynia distachya</name>
    <dbReference type="NCBI Taxonomy" id="15368"/>
    <lineage>
        <taxon>Eukaryota</taxon>
        <taxon>Viridiplantae</taxon>
        <taxon>Streptophyta</taxon>
        <taxon>Embryophyta</taxon>
        <taxon>Tracheophyta</taxon>
        <taxon>Spermatophyta</taxon>
        <taxon>Magnoliopsida</taxon>
        <taxon>Liliopsida</taxon>
        <taxon>Poales</taxon>
        <taxon>Poaceae</taxon>
        <taxon>BOP clade</taxon>
        <taxon>Pooideae</taxon>
        <taxon>Stipodae</taxon>
        <taxon>Brachypodieae</taxon>
        <taxon>Brachypodium</taxon>
    </lineage>
</organism>
<name>A0A2K2DBM4_BRADI</name>
<sequence length="55" mass="6420">MEKASRYRSTVWKVSNKRPGPCWYMTRSSHAEDNALNAHLDPHHAPAAKRRWFLG</sequence>
<dbReference type="InParanoid" id="A0A2K2DBM4"/>
<evidence type="ECO:0000313" key="2">
    <source>
        <dbReference type="EnsemblPlants" id="PNT71662"/>
    </source>
</evidence>
<dbReference type="Gramene" id="PNT71662">
    <property type="protein sequence ID" value="PNT71662"/>
    <property type="gene ID" value="BRADI_2g33375v3"/>
</dbReference>
<evidence type="ECO:0000313" key="1">
    <source>
        <dbReference type="EMBL" id="PNT71662.1"/>
    </source>
</evidence>
<protein>
    <submittedName>
        <fullName evidence="1 2">Uncharacterized protein</fullName>
    </submittedName>
</protein>
<dbReference type="EMBL" id="CM000881">
    <property type="protein sequence ID" value="PNT71662.1"/>
    <property type="molecule type" value="Genomic_DNA"/>
</dbReference>